<sequence length="70" mass="8153">MIRTLLTVGTMLLAPSAEKLPTKLSATTNFSSEMLSLLNQGKCHFQNTRKLEVLTKRKNRFFYPIYHFFQ</sequence>
<reference evidence="1 2" key="1">
    <citation type="submission" date="2019-01" db="EMBL/GenBank/DDBJ databases">
        <title>Sequencing of cultivated peanut Arachis hypogaea provides insights into genome evolution and oil improvement.</title>
        <authorList>
            <person name="Chen X."/>
        </authorList>
    </citation>
    <scope>NUCLEOTIDE SEQUENCE [LARGE SCALE GENOMIC DNA]</scope>
    <source>
        <strain evidence="2">cv. Fuhuasheng</strain>
        <tissue evidence="1">Leaves</tissue>
    </source>
</reference>
<protein>
    <submittedName>
        <fullName evidence="1">Uncharacterized protein</fullName>
    </submittedName>
</protein>
<dbReference type="Proteomes" id="UP000289738">
    <property type="component" value="Chromosome B06"/>
</dbReference>
<keyword evidence="2" id="KW-1185">Reference proteome</keyword>
<accession>A0A444YTX4</accession>
<evidence type="ECO:0000313" key="1">
    <source>
        <dbReference type="EMBL" id="RYR05383.1"/>
    </source>
</evidence>
<organism evidence="1 2">
    <name type="scientific">Arachis hypogaea</name>
    <name type="common">Peanut</name>
    <dbReference type="NCBI Taxonomy" id="3818"/>
    <lineage>
        <taxon>Eukaryota</taxon>
        <taxon>Viridiplantae</taxon>
        <taxon>Streptophyta</taxon>
        <taxon>Embryophyta</taxon>
        <taxon>Tracheophyta</taxon>
        <taxon>Spermatophyta</taxon>
        <taxon>Magnoliopsida</taxon>
        <taxon>eudicotyledons</taxon>
        <taxon>Gunneridae</taxon>
        <taxon>Pentapetalae</taxon>
        <taxon>rosids</taxon>
        <taxon>fabids</taxon>
        <taxon>Fabales</taxon>
        <taxon>Fabaceae</taxon>
        <taxon>Papilionoideae</taxon>
        <taxon>50 kb inversion clade</taxon>
        <taxon>dalbergioids sensu lato</taxon>
        <taxon>Dalbergieae</taxon>
        <taxon>Pterocarpus clade</taxon>
        <taxon>Arachis</taxon>
    </lineage>
</organism>
<gene>
    <name evidence="1" type="ORF">Ahy_B06g085244</name>
</gene>
<proteinExistence type="predicted"/>
<dbReference type="EMBL" id="SDMP01000016">
    <property type="protein sequence ID" value="RYR05383.1"/>
    <property type="molecule type" value="Genomic_DNA"/>
</dbReference>
<comment type="caution">
    <text evidence="1">The sequence shown here is derived from an EMBL/GenBank/DDBJ whole genome shotgun (WGS) entry which is preliminary data.</text>
</comment>
<dbReference type="AlphaFoldDB" id="A0A444YTX4"/>
<name>A0A444YTX4_ARAHY</name>
<evidence type="ECO:0000313" key="2">
    <source>
        <dbReference type="Proteomes" id="UP000289738"/>
    </source>
</evidence>